<gene>
    <name evidence="3" type="ORF">LWC34_02660</name>
</gene>
<evidence type="ECO:0000313" key="3">
    <source>
        <dbReference type="EMBL" id="MCE7001747.1"/>
    </source>
</evidence>
<comment type="caution">
    <text evidence="3">The sequence shown here is derived from an EMBL/GenBank/DDBJ whole genome shotgun (WGS) entry which is preliminary data.</text>
</comment>
<protein>
    <submittedName>
        <fullName evidence="3">Tetratricopeptide repeat protein</fullName>
    </submittedName>
</protein>
<name>A0ABS8Z332_9PSEU</name>
<dbReference type="Gene3D" id="1.25.40.10">
    <property type="entry name" value="Tetratricopeptide repeat domain"/>
    <property type="match status" value="1"/>
</dbReference>
<accession>A0ABS8Z332</accession>
<feature type="domain" description="Peptidase C14 caspase" evidence="2">
    <location>
        <begin position="50"/>
        <end position="139"/>
    </location>
</feature>
<organism evidence="3 4">
    <name type="scientific">Kibdelosporangium philippinense</name>
    <dbReference type="NCBI Taxonomy" id="211113"/>
    <lineage>
        <taxon>Bacteria</taxon>
        <taxon>Bacillati</taxon>
        <taxon>Actinomycetota</taxon>
        <taxon>Actinomycetes</taxon>
        <taxon>Pseudonocardiales</taxon>
        <taxon>Pseudonocardiaceae</taxon>
        <taxon>Kibdelosporangium</taxon>
    </lineage>
</organism>
<reference evidence="3 4" key="1">
    <citation type="submission" date="2021-12" db="EMBL/GenBank/DDBJ databases">
        <title>Genome sequence of Kibdelosporangium philippinense ATCC 49844.</title>
        <authorList>
            <person name="Fedorov E.A."/>
            <person name="Omeragic M."/>
            <person name="Shalygina K.F."/>
            <person name="Maclea K.S."/>
        </authorList>
    </citation>
    <scope>NUCLEOTIDE SEQUENCE [LARGE SCALE GENOMIC DNA]</scope>
    <source>
        <strain evidence="3 4">ATCC 49844</strain>
    </source>
</reference>
<feature type="region of interest" description="Disordered" evidence="1">
    <location>
        <begin position="754"/>
        <end position="775"/>
    </location>
</feature>
<dbReference type="EMBL" id="JAJVCN010000001">
    <property type="protein sequence ID" value="MCE7001747.1"/>
    <property type="molecule type" value="Genomic_DNA"/>
</dbReference>
<proteinExistence type="predicted"/>
<dbReference type="InterPro" id="IPR011600">
    <property type="entry name" value="Pept_C14_caspase"/>
</dbReference>
<dbReference type="InterPro" id="IPR011990">
    <property type="entry name" value="TPR-like_helical_dom_sf"/>
</dbReference>
<feature type="region of interest" description="Disordered" evidence="1">
    <location>
        <begin position="430"/>
        <end position="455"/>
    </location>
</feature>
<sequence>MGERRALVIASQCEGLNLLSFLPNAARDVAEVLLDPSIGGCVPALPDTPLLVDPTAAELDSAVTSAFERASEDEATLFIALVGHGEYTFDDFYFLVKDTPLPPNSRTAFLLAQRIRELLGQHSLLDGLVLLLDTCHAGIAAQQAGDRWIQIVGQAGRRFEVLTASDDRAAANGCFSKQLVNIMRSGHAELGARLRCPDMKVALSGLCPSQTAVHLAFDGRREITAGDEGLWLARNTSDAWRSSQAADNPAADLIDTLTRDYVPPQQLQTLVGHLLMGTRTITVAGSDKSSLIAALARPSVARAVIPPQLMDAVVFVSATDTVERIATELARQLSKNVPGFADAARTFESSADEASWNLADAFERAVAGPLRDSQLKARIAVDGVDDLPTVSRDRLVHALLALENAQIVLAVGSPITAEAQIWVGAPIKPDVRPTGDPGGTKSWIPPNEEPDEVEAPPTDIGPISPPELMDLVRACGKAPVPTSVLIEASGLPVSAVRDFVLQQNNMRRLDAGTSRETVAITGSLPPGSTQAHSAIADTLIRLAPPTNRASGSPEQVYADAMAAVHLWHANRVIEVLQCLEQRGSKVPAENHAMWELWSSRIATAIGTHAKVAIIAQARYLTSKVKIGDAVTALSSFETLLPTAEKSLSADDPEIFSIRNNIGYLLFELDRPTESEAHLRMVIDQATRLLGPHHPETLHARHLHAVATGKLGDGTESARLSLELIPVAEAALGPDNEVTINSRLNYDFYTSESAYPPPDVFRQPTPTHRVRGRAEG</sequence>
<dbReference type="Pfam" id="PF00656">
    <property type="entry name" value="Peptidase_C14"/>
    <property type="match status" value="1"/>
</dbReference>
<evidence type="ECO:0000313" key="4">
    <source>
        <dbReference type="Proteomes" id="UP001521150"/>
    </source>
</evidence>
<dbReference type="Pfam" id="PF13424">
    <property type="entry name" value="TPR_12"/>
    <property type="match status" value="1"/>
</dbReference>
<keyword evidence="4" id="KW-1185">Reference proteome</keyword>
<evidence type="ECO:0000259" key="2">
    <source>
        <dbReference type="Pfam" id="PF00656"/>
    </source>
</evidence>
<dbReference type="Proteomes" id="UP001521150">
    <property type="component" value="Unassembled WGS sequence"/>
</dbReference>
<dbReference type="SUPFAM" id="SSF48452">
    <property type="entry name" value="TPR-like"/>
    <property type="match status" value="1"/>
</dbReference>
<dbReference type="RefSeq" id="WP_233722804.1">
    <property type="nucleotide sequence ID" value="NZ_JAJVCN010000001.1"/>
</dbReference>
<evidence type="ECO:0000256" key="1">
    <source>
        <dbReference type="SAM" id="MobiDB-lite"/>
    </source>
</evidence>